<dbReference type="RefSeq" id="WP_317703396.1">
    <property type="nucleotide sequence ID" value="NZ_CP136921.1"/>
</dbReference>
<evidence type="ECO:0000313" key="2">
    <source>
        <dbReference type="EMBL" id="WOO34068.1"/>
    </source>
</evidence>
<feature type="chain" id="PRO_5046527524" evidence="1">
    <location>
        <begin position="22"/>
        <end position="103"/>
    </location>
</feature>
<protein>
    <submittedName>
        <fullName evidence="2">DUF4148 domain-containing protein</fullName>
    </submittedName>
</protein>
<dbReference type="Proteomes" id="UP001303211">
    <property type="component" value="Chromosome"/>
</dbReference>
<evidence type="ECO:0000313" key="3">
    <source>
        <dbReference type="Proteomes" id="UP001303211"/>
    </source>
</evidence>
<accession>A0ABZ0JAN7</accession>
<proteinExistence type="predicted"/>
<dbReference type="InterPro" id="IPR025421">
    <property type="entry name" value="DUF4148"/>
</dbReference>
<evidence type="ECO:0000256" key="1">
    <source>
        <dbReference type="SAM" id="SignalP"/>
    </source>
</evidence>
<sequence>MRNRSALLTAALLGLAGSALAQSGDSTVNRSAQVASPGLSRAEVLADLELWQRAGMTYWPHPPAEMDMQFTAEYQAGLARYRQLRGGQAMQQTAARYPDMPGK</sequence>
<reference evidence="2 3" key="1">
    <citation type="submission" date="2023-03" db="EMBL/GenBank/DDBJ databases">
        <title>Diaphorobacter basophil sp. nov., isolated from a sewage-treatment plant.</title>
        <authorList>
            <person name="Yang K."/>
        </authorList>
    </citation>
    <scope>NUCLEOTIDE SEQUENCE [LARGE SCALE GENOMIC DNA]</scope>
    <source>
        <strain evidence="2 3">Y-1</strain>
    </source>
</reference>
<feature type="signal peptide" evidence="1">
    <location>
        <begin position="1"/>
        <end position="21"/>
    </location>
</feature>
<dbReference type="EMBL" id="CP136921">
    <property type="protein sequence ID" value="WOO34068.1"/>
    <property type="molecule type" value="Genomic_DNA"/>
</dbReference>
<dbReference type="Pfam" id="PF13663">
    <property type="entry name" value="DUF4148"/>
    <property type="match status" value="1"/>
</dbReference>
<name>A0ABZ0JAN7_9BURK</name>
<keyword evidence="3" id="KW-1185">Reference proteome</keyword>
<gene>
    <name evidence="2" type="ORF">P4826_08420</name>
</gene>
<keyword evidence="1" id="KW-0732">Signal</keyword>
<organism evidence="2 3">
    <name type="scientific">Diaphorobacter limosus</name>
    <dbReference type="NCBI Taxonomy" id="3036128"/>
    <lineage>
        <taxon>Bacteria</taxon>
        <taxon>Pseudomonadati</taxon>
        <taxon>Pseudomonadota</taxon>
        <taxon>Betaproteobacteria</taxon>
        <taxon>Burkholderiales</taxon>
        <taxon>Comamonadaceae</taxon>
        <taxon>Diaphorobacter</taxon>
    </lineage>
</organism>